<dbReference type="Proteomes" id="UP000796761">
    <property type="component" value="Unassembled WGS sequence"/>
</dbReference>
<dbReference type="EMBL" id="SWJQ01000092">
    <property type="protein sequence ID" value="TRZ22539.1"/>
    <property type="molecule type" value="Genomic_DNA"/>
</dbReference>
<reference evidence="2" key="1">
    <citation type="submission" date="2019-04" db="EMBL/GenBank/DDBJ databases">
        <title>Genome assembly of Zosterops borbonicus 15179.</title>
        <authorList>
            <person name="Leroy T."/>
            <person name="Anselmetti Y."/>
            <person name="Tilak M.-K."/>
            <person name="Nabholz B."/>
        </authorList>
    </citation>
    <scope>NUCLEOTIDE SEQUENCE</scope>
    <source>
        <strain evidence="2">HGM_15179</strain>
        <tissue evidence="2">Muscle</tissue>
    </source>
</reference>
<proteinExistence type="predicted"/>
<evidence type="ECO:0000256" key="1">
    <source>
        <dbReference type="SAM" id="MobiDB-lite"/>
    </source>
</evidence>
<evidence type="ECO:0000313" key="2">
    <source>
        <dbReference type="EMBL" id="TRZ22539.1"/>
    </source>
</evidence>
<organism evidence="2 3">
    <name type="scientific">Zosterops borbonicus</name>
    <dbReference type="NCBI Taxonomy" id="364589"/>
    <lineage>
        <taxon>Eukaryota</taxon>
        <taxon>Metazoa</taxon>
        <taxon>Chordata</taxon>
        <taxon>Craniata</taxon>
        <taxon>Vertebrata</taxon>
        <taxon>Euteleostomi</taxon>
        <taxon>Archelosauria</taxon>
        <taxon>Archosauria</taxon>
        <taxon>Dinosauria</taxon>
        <taxon>Saurischia</taxon>
        <taxon>Theropoda</taxon>
        <taxon>Coelurosauria</taxon>
        <taxon>Aves</taxon>
        <taxon>Neognathae</taxon>
        <taxon>Neoaves</taxon>
        <taxon>Telluraves</taxon>
        <taxon>Australaves</taxon>
        <taxon>Passeriformes</taxon>
        <taxon>Sylvioidea</taxon>
        <taxon>Zosteropidae</taxon>
        <taxon>Zosterops</taxon>
    </lineage>
</organism>
<feature type="region of interest" description="Disordered" evidence="1">
    <location>
        <begin position="53"/>
        <end position="85"/>
    </location>
</feature>
<protein>
    <submittedName>
        <fullName evidence="2">Uncharacterized protein</fullName>
    </submittedName>
</protein>
<accession>A0A8K1GRR5</accession>
<name>A0A8K1GRR5_9PASS</name>
<comment type="caution">
    <text evidence="2">The sequence shown here is derived from an EMBL/GenBank/DDBJ whole genome shotgun (WGS) entry which is preliminary data.</text>
</comment>
<sequence length="139" mass="15028">MTQGVLFQLRIFCDLREKKEKTHPENLLVPKLSSPISTSNEGTGPLSQALQKVNALALPHGPNQKRRHGKASTKASQGSGLSNQNPDYGIDIFYNNQDKTIKSTHSHFANGTKLTGSVDLLEGQEAHDLAALIAAASRI</sequence>
<dbReference type="AlphaFoldDB" id="A0A8K1GRR5"/>
<gene>
    <name evidence="2" type="ORF">HGM15179_004523</name>
</gene>
<evidence type="ECO:0000313" key="3">
    <source>
        <dbReference type="Proteomes" id="UP000796761"/>
    </source>
</evidence>
<keyword evidence="3" id="KW-1185">Reference proteome</keyword>
<feature type="compositionally biased region" description="Polar residues" evidence="1">
    <location>
        <begin position="73"/>
        <end position="85"/>
    </location>
</feature>